<dbReference type="InterPro" id="IPR011010">
    <property type="entry name" value="DNA_brk_join_enz"/>
</dbReference>
<keyword evidence="4" id="KW-0233">DNA recombination</keyword>
<reference evidence="9 10" key="1">
    <citation type="journal article" date="2015" name="Genome Biol. Evol.">
        <title>Characterization of Three Mycobacterium spp. with Potential Use in Bioremediation by Genome Sequencing and Comparative Genomics.</title>
        <authorList>
            <person name="Das S."/>
            <person name="Pettersson B.M."/>
            <person name="Behra P.R."/>
            <person name="Ramesh M."/>
            <person name="Dasgupta S."/>
            <person name="Bhattacharya A."/>
            <person name="Kirsebom L.A."/>
        </authorList>
    </citation>
    <scope>NUCLEOTIDE SEQUENCE [LARGE SCALE GENOMIC DNA]</scope>
    <source>
        <strain evidence="9 10">DSM 43826</strain>
    </source>
</reference>
<comment type="similarity">
    <text evidence="1">Belongs to the 'phage' integrase family.</text>
</comment>
<dbReference type="Pfam" id="PF00589">
    <property type="entry name" value="Phage_integrase"/>
    <property type="match status" value="1"/>
</dbReference>
<accession>A0A0J6VGH3</accession>
<dbReference type="Gene3D" id="1.10.150.130">
    <property type="match status" value="1"/>
</dbReference>
<dbReference type="InterPro" id="IPR050808">
    <property type="entry name" value="Phage_Integrase"/>
</dbReference>
<dbReference type="PROSITE" id="PS51900">
    <property type="entry name" value="CB"/>
    <property type="match status" value="1"/>
</dbReference>
<dbReference type="EMBL" id="JYNL01000064">
    <property type="protein sequence ID" value="KMO70095.1"/>
    <property type="molecule type" value="Genomic_DNA"/>
</dbReference>
<evidence type="ECO:0000256" key="5">
    <source>
        <dbReference type="PROSITE-ProRule" id="PRU01248"/>
    </source>
</evidence>
<dbReference type="SMR" id="A0A0J6VGH3"/>
<comment type="caution">
    <text evidence="9">The sequence shown here is derived from an EMBL/GenBank/DDBJ whole genome shotgun (WGS) entry which is preliminary data.</text>
</comment>
<protein>
    <submittedName>
        <fullName evidence="9">Tyrosine recombinase XerD</fullName>
    </submittedName>
</protein>
<evidence type="ECO:0000256" key="3">
    <source>
        <dbReference type="ARBA" id="ARBA00023125"/>
    </source>
</evidence>
<evidence type="ECO:0000256" key="1">
    <source>
        <dbReference type="ARBA" id="ARBA00008857"/>
    </source>
</evidence>
<dbReference type="InterPro" id="IPR044068">
    <property type="entry name" value="CB"/>
</dbReference>
<dbReference type="SUPFAM" id="SSF56349">
    <property type="entry name" value="DNA breaking-rejoining enzymes"/>
    <property type="match status" value="1"/>
</dbReference>
<evidence type="ECO:0000256" key="6">
    <source>
        <dbReference type="SAM" id="MobiDB-lite"/>
    </source>
</evidence>
<name>A0A0J6VGH3_9MYCO</name>
<dbReference type="Proteomes" id="UP000036513">
    <property type="component" value="Unassembled WGS sequence"/>
</dbReference>
<dbReference type="AlphaFoldDB" id="A0A0J6VGH3"/>
<dbReference type="PANTHER" id="PTHR30629">
    <property type="entry name" value="PROPHAGE INTEGRASE"/>
    <property type="match status" value="1"/>
</dbReference>
<dbReference type="InterPro" id="IPR013762">
    <property type="entry name" value="Integrase-like_cat_sf"/>
</dbReference>
<evidence type="ECO:0000256" key="4">
    <source>
        <dbReference type="ARBA" id="ARBA00023172"/>
    </source>
</evidence>
<dbReference type="InterPro" id="IPR010998">
    <property type="entry name" value="Integrase_recombinase_N"/>
</dbReference>
<dbReference type="PROSITE" id="PS51898">
    <property type="entry name" value="TYR_RECOMBINASE"/>
    <property type="match status" value="1"/>
</dbReference>
<evidence type="ECO:0000313" key="10">
    <source>
        <dbReference type="Proteomes" id="UP000036513"/>
    </source>
</evidence>
<dbReference type="Gene3D" id="1.10.443.10">
    <property type="entry name" value="Intergrase catalytic core"/>
    <property type="match status" value="1"/>
</dbReference>
<organism evidence="9 10">
    <name type="scientific">Mycolicibacterium chlorophenolicum</name>
    <dbReference type="NCBI Taxonomy" id="37916"/>
    <lineage>
        <taxon>Bacteria</taxon>
        <taxon>Bacillati</taxon>
        <taxon>Actinomycetota</taxon>
        <taxon>Actinomycetes</taxon>
        <taxon>Mycobacteriales</taxon>
        <taxon>Mycobacteriaceae</taxon>
        <taxon>Mycolicibacterium</taxon>
    </lineage>
</organism>
<dbReference type="RefSeq" id="WP_048472895.1">
    <property type="nucleotide sequence ID" value="NZ_JYNL01000064.1"/>
</dbReference>
<sequence length="399" mass="44568">MPRQRMEPGEHGRITERVVKTKTPNGSHSETFYATTYVRDSDGKRRRVERSSLKSGEDARRLLQRHLKDRRPPVAATQEVTERTTLSELFEIWIVAKAAEDGVSEQTAGQYRQVWTKHAANQLGALRIREVDTTVAHGHVQRMGATTQAKRLRMILLGMFSMAVRFGVIAVNPIRETKPTKAAPKEVTRKISSEDLERVRAALREYADREGPGPRPGRLLPAFVDLLVATGARPNEVLALRWSDCNVGGDPPTVTIRGTLIDHGRIVGKPLHRQDRRKGGAPEHTVKLPRVGVDALEELKSHTSGEGPVFANRDGGWVSLSNMRRSLRAALPEDLRATITPHTFRRAVATVVRDNLGPEKAQQQLSHAKLATTEKHYLQRHTEGPDVRAVLDEYTGVRE</sequence>
<dbReference type="PANTHER" id="PTHR30629:SF2">
    <property type="entry name" value="PROPHAGE INTEGRASE INTS-RELATED"/>
    <property type="match status" value="1"/>
</dbReference>
<evidence type="ECO:0000256" key="2">
    <source>
        <dbReference type="ARBA" id="ARBA00022908"/>
    </source>
</evidence>
<keyword evidence="3 5" id="KW-0238">DNA-binding</keyword>
<dbReference type="InterPro" id="IPR002104">
    <property type="entry name" value="Integrase_catalytic"/>
</dbReference>
<dbReference type="GO" id="GO:0003677">
    <property type="term" value="F:DNA binding"/>
    <property type="evidence" value="ECO:0007669"/>
    <property type="project" value="UniProtKB-UniRule"/>
</dbReference>
<dbReference type="GO" id="GO:0006310">
    <property type="term" value="P:DNA recombination"/>
    <property type="evidence" value="ECO:0007669"/>
    <property type="project" value="UniProtKB-KW"/>
</dbReference>
<feature type="domain" description="Tyr recombinase" evidence="7">
    <location>
        <begin position="186"/>
        <end position="392"/>
    </location>
</feature>
<proteinExistence type="inferred from homology"/>
<dbReference type="STRING" id="37916.MCHLDSM_04980"/>
<feature type="compositionally biased region" description="Basic and acidic residues" evidence="6">
    <location>
        <begin position="1"/>
        <end position="19"/>
    </location>
</feature>
<gene>
    <name evidence="9" type="primary">xerD_7</name>
    <name evidence="9" type="ORF">MCHLDSM_04980</name>
</gene>
<dbReference type="PATRIC" id="fig|37916.4.peg.4989"/>
<keyword evidence="2" id="KW-0229">DNA integration</keyword>
<feature type="region of interest" description="Disordered" evidence="6">
    <location>
        <begin position="1"/>
        <end position="29"/>
    </location>
</feature>
<dbReference type="GO" id="GO:0015074">
    <property type="term" value="P:DNA integration"/>
    <property type="evidence" value="ECO:0007669"/>
    <property type="project" value="UniProtKB-KW"/>
</dbReference>
<feature type="domain" description="Core-binding (CB)" evidence="8">
    <location>
        <begin position="84"/>
        <end position="164"/>
    </location>
</feature>
<evidence type="ECO:0000259" key="8">
    <source>
        <dbReference type="PROSITE" id="PS51900"/>
    </source>
</evidence>
<evidence type="ECO:0000259" key="7">
    <source>
        <dbReference type="PROSITE" id="PS51898"/>
    </source>
</evidence>
<evidence type="ECO:0000313" key="9">
    <source>
        <dbReference type="EMBL" id="KMO70095.1"/>
    </source>
</evidence>
<keyword evidence="10" id="KW-1185">Reference proteome</keyword>